<accession>A0A9Y2IMW8</accession>
<name>A0A9Y2IMW8_9PSEU</name>
<organism evidence="1 2">
    <name type="scientific">Amycolatopsis carbonis</name>
    <dbReference type="NCBI Taxonomy" id="715471"/>
    <lineage>
        <taxon>Bacteria</taxon>
        <taxon>Bacillati</taxon>
        <taxon>Actinomycetota</taxon>
        <taxon>Actinomycetes</taxon>
        <taxon>Pseudonocardiales</taxon>
        <taxon>Pseudonocardiaceae</taxon>
        <taxon>Amycolatopsis</taxon>
    </lineage>
</organism>
<dbReference type="AlphaFoldDB" id="A0A9Y2IMW8"/>
<proteinExistence type="predicted"/>
<protein>
    <submittedName>
        <fullName evidence="1">Uncharacterized protein</fullName>
    </submittedName>
</protein>
<gene>
    <name evidence="1" type="ORF">QRX50_16300</name>
</gene>
<keyword evidence="2" id="KW-1185">Reference proteome</keyword>
<evidence type="ECO:0000313" key="1">
    <source>
        <dbReference type="EMBL" id="WIX82201.1"/>
    </source>
</evidence>
<dbReference type="RefSeq" id="WP_285972777.1">
    <property type="nucleotide sequence ID" value="NZ_CP127294.1"/>
</dbReference>
<evidence type="ECO:0000313" key="2">
    <source>
        <dbReference type="Proteomes" id="UP001236014"/>
    </source>
</evidence>
<dbReference type="EMBL" id="CP127294">
    <property type="protein sequence ID" value="WIX82201.1"/>
    <property type="molecule type" value="Genomic_DNA"/>
</dbReference>
<sequence length="47" mass="4991">MADLRSVGFPFDRLDEAVAAVCELLPIPNPPRPVDARAVEGLRAACA</sequence>
<reference evidence="1 2" key="1">
    <citation type="submission" date="2023-06" db="EMBL/GenBank/DDBJ databases">
        <authorList>
            <person name="Oyuntsetseg B."/>
            <person name="Kim S.B."/>
        </authorList>
    </citation>
    <scope>NUCLEOTIDE SEQUENCE [LARGE SCALE GENOMIC DNA]</scope>
    <source>
        <strain evidence="1 2">2-15</strain>
    </source>
</reference>
<dbReference type="KEGG" id="acab:QRX50_16300"/>
<dbReference type="Proteomes" id="UP001236014">
    <property type="component" value="Chromosome"/>
</dbReference>